<sequence length="859" mass="98822">MSKIKEDLKYPYPQIRVGNWYSHISPASTSLKRYLTASLYTSIAATFFAWIGTTWIYLVFPTLPIFPTVLLPPCIRDTPLVYIFVGVWYFRSLLVIWLVLLFLLSVALVFTFCFNPMITSDFRGDVTRPKCSHKLREPSNLSRTYRTIEILLFLILKNFGYILLPIQALVGQYGLVCNYVIIMQWDQIDLAAKVFIASQMVMVQTAWVLCLTFGGWVNFNSMKVLKSWKYLKLSGKCGRWSSGGRLVGQSEIMLSNKSIKAFTLITQMCRYFGAAPFSYSFKTQRIFISREASNRQRSRFLNQLAFLTHVLIQTILLRFYTKDVTLINFCLTTLLAITLVTLVWLPSALYGNDFVYFFNSLLLVTEQYQRNWYSHIPPASSSLNRYITVSLYTSIAATFTAWICTTWIYLVFPTLPIFPTVLLPPCFRDTILVYLLVGVWYFRSVLVIWLVFLFLLSVALVFTFCFNPMITSDFRGDVTQPKCSPELREPSNFTRTYRTIEILLSLILENFGYILLPIQALVGQYGLVCNYVIIMQWDQMGVASKAFIISQMIMVQAAWVLCLTFGGWINFNSMKVLKSWKYLKLSGKEEVKYMRCDEGNVSYVAGVLYLAILTTYTSSFFTAWLYFVFPTAPIFPNGLLPLSLQSSWLIYLSVGVCYVHFVVTIWSTFLFSTALLLISAACLGPMLTTDFRGDLAPSKYRSLAALRKPKNLSVTYRTFQIAHLLFLENTGYIVLSIQFLIGHYGTICNYVIILEWRDMDVATKLFLITQSIVVQASWVLFLSFGAWMFVNSGKILRSWKYLKLAGRGEMKYMGKFRKSCKPVYFGYPGLLRVKKISVLKYFQGVTRGTFRVLLLTHKR</sequence>
<feature type="transmembrane region" description="Helical" evidence="1">
    <location>
        <begin position="39"/>
        <end position="60"/>
    </location>
</feature>
<feature type="transmembrane region" description="Helical" evidence="1">
    <location>
        <begin position="150"/>
        <end position="170"/>
    </location>
</feature>
<feature type="transmembrane region" description="Helical" evidence="1">
    <location>
        <begin position="601"/>
        <end position="628"/>
    </location>
</feature>
<evidence type="ECO:0000256" key="1">
    <source>
        <dbReference type="SAM" id="Phobius"/>
    </source>
</evidence>
<feature type="transmembrane region" description="Helical" evidence="1">
    <location>
        <begin position="190"/>
        <end position="219"/>
    </location>
</feature>
<organism evidence="2 3">
    <name type="scientific">Folsomia candida</name>
    <name type="common">Springtail</name>
    <dbReference type="NCBI Taxonomy" id="158441"/>
    <lineage>
        <taxon>Eukaryota</taxon>
        <taxon>Metazoa</taxon>
        <taxon>Ecdysozoa</taxon>
        <taxon>Arthropoda</taxon>
        <taxon>Hexapoda</taxon>
        <taxon>Collembola</taxon>
        <taxon>Entomobryomorpha</taxon>
        <taxon>Isotomoidea</taxon>
        <taxon>Isotomidae</taxon>
        <taxon>Proisotominae</taxon>
        <taxon>Folsomia</taxon>
    </lineage>
</organism>
<feature type="transmembrane region" description="Helical" evidence="1">
    <location>
        <begin position="80"/>
        <end position="113"/>
    </location>
</feature>
<gene>
    <name evidence="2" type="ORF">Fcan01_10308</name>
</gene>
<feature type="transmembrane region" description="Helical" evidence="1">
    <location>
        <begin position="732"/>
        <end position="753"/>
    </location>
</feature>
<feature type="transmembrane region" description="Helical" evidence="1">
    <location>
        <begin position="546"/>
        <end position="571"/>
    </location>
</feature>
<keyword evidence="1" id="KW-1133">Transmembrane helix</keyword>
<evidence type="ECO:0000313" key="2">
    <source>
        <dbReference type="EMBL" id="OXA53830.1"/>
    </source>
</evidence>
<evidence type="ECO:0000313" key="3">
    <source>
        <dbReference type="Proteomes" id="UP000198287"/>
    </source>
</evidence>
<dbReference type="Proteomes" id="UP000198287">
    <property type="component" value="Unassembled WGS sequence"/>
</dbReference>
<keyword evidence="1" id="KW-0472">Membrane</keyword>
<comment type="caution">
    <text evidence="2">The sequence shown here is derived from an EMBL/GenBank/DDBJ whole genome shotgun (WGS) entry which is preliminary data.</text>
</comment>
<proteinExistence type="predicted"/>
<reference evidence="2 3" key="1">
    <citation type="submission" date="2015-12" db="EMBL/GenBank/DDBJ databases">
        <title>The genome of Folsomia candida.</title>
        <authorList>
            <person name="Faddeeva A."/>
            <person name="Derks M.F."/>
            <person name="Anvar Y."/>
            <person name="Smit S."/>
            <person name="Van Straalen N."/>
            <person name="Roelofs D."/>
        </authorList>
    </citation>
    <scope>NUCLEOTIDE SEQUENCE [LARGE SCALE GENOMIC DNA]</scope>
    <source>
        <strain evidence="2 3">VU population</strain>
        <tissue evidence="2">Whole body</tissue>
    </source>
</reference>
<feature type="transmembrane region" description="Helical" evidence="1">
    <location>
        <begin position="765"/>
        <end position="790"/>
    </location>
</feature>
<keyword evidence="3" id="KW-1185">Reference proteome</keyword>
<dbReference type="AlphaFoldDB" id="A0A226E8Z0"/>
<accession>A0A226E8Z0</accession>
<feature type="transmembrane region" description="Helical" evidence="1">
    <location>
        <begin position="511"/>
        <end position="534"/>
    </location>
</feature>
<protein>
    <submittedName>
        <fullName evidence="2">Uncharacterized protein</fullName>
    </submittedName>
</protein>
<name>A0A226E8Z0_FOLCA</name>
<feature type="transmembrane region" description="Helical" evidence="1">
    <location>
        <begin position="432"/>
        <end position="465"/>
    </location>
</feature>
<feature type="transmembrane region" description="Helical" evidence="1">
    <location>
        <begin position="648"/>
        <end position="678"/>
    </location>
</feature>
<feature type="transmembrane region" description="Helical" evidence="1">
    <location>
        <begin position="389"/>
        <end position="412"/>
    </location>
</feature>
<feature type="transmembrane region" description="Helical" evidence="1">
    <location>
        <begin position="326"/>
        <end position="345"/>
    </location>
</feature>
<dbReference type="EMBL" id="LNIX01000005">
    <property type="protein sequence ID" value="OXA53830.1"/>
    <property type="molecule type" value="Genomic_DNA"/>
</dbReference>
<keyword evidence="1" id="KW-0812">Transmembrane</keyword>